<proteinExistence type="predicted"/>
<accession>A0A915Q395</accession>
<dbReference type="Proteomes" id="UP000887581">
    <property type="component" value="Unplaced"/>
</dbReference>
<sequence length="248" mass="28790">MCDYDQNYGVGYVITTIINLRKNCITASIMAVRQAFSRYEFVRQWDFFNESADVGSREEHAISVLQNLWDVQQGIRSLEEEMVERHCIEAIRLLVSLWIVHCFEKTEEARWQRFPNFYAELFGNSNPRQIIQSLSKAQLNNASFSSSRLYITVFVLYGTEILLNSHWLITEVEMVLLMDALRIRLELLDCSCNGVDAEQPELPRSFVPEDAEKEISARPTLTFLKSIVMSPTVERNWVQGRVQGDVFF</sequence>
<dbReference type="AlphaFoldDB" id="A0A915Q395"/>
<name>A0A915Q395_9BILA</name>
<evidence type="ECO:0000313" key="1">
    <source>
        <dbReference type="Proteomes" id="UP000887581"/>
    </source>
</evidence>
<protein>
    <submittedName>
        <fullName evidence="2">Uncharacterized protein</fullName>
    </submittedName>
</protein>
<dbReference type="WBParaSite" id="sdigi.contig83.g3914.t1">
    <property type="protein sequence ID" value="sdigi.contig83.g3914.t1"/>
    <property type="gene ID" value="sdigi.contig83.g3914"/>
</dbReference>
<organism evidence="1 2">
    <name type="scientific">Setaria digitata</name>
    <dbReference type="NCBI Taxonomy" id="48799"/>
    <lineage>
        <taxon>Eukaryota</taxon>
        <taxon>Metazoa</taxon>
        <taxon>Ecdysozoa</taxon>
        <taxon>Nematoda</taxon>
        <taxon>Chromadorea</taxon>
        <taxon>Rhabditida</taxon>
        <taxon>Spirurina</taxon>
        <taxon>Spiruromorpha</taxon>
        <taxon>Filarioidea</taxon>
        <taxon>Setariidae</taxon>
        <taxon>Setaria</taxon>
    </lineage>
</organism>
<evidence type="ECO:0000313" key="2">
    <source>
        <dbReference type="WBParaSite" id="sdigi.contig83.g3914.t1"/>
    </source>
</evidence>
<keyword evidence="1" id="KW-1185">Reference proteome</keyword>
<reference evidence="2" key="1">
    <citation type="submission" date="2022-11" db="UniProtKB">
        <authorList>
            <consortium name="WormBaseParasite"/>
        </authorList>
    </citation>
    <scope>IDENTIFICATION</scope>
</reference>